<dbReference type="Gene3D" id="2.10.109.10">
    <property type="entry name" value="Umud Fragment, subunit A"/>
    <property type="match status" value="1"/>
</dbReference>
<dbReference type="Proteomes" id="UP000474042">
    <property type="component" value="Unassembled WGS sequence"/>
</dbReference>
<accession>A0A6L9EPV6</accession>
<organism evidence="2 3">
    <name type="scientific">Clostridium butyricum</name>
    <dbReference type="NCBI Taxonomy" id="1492"/>
    <lineage>
        <taxon>Bacteria</taxon>
        <taxon>Bacillati</taxon>
        <taxon>Bacillota</taxon>
        <taxon>Clostridia</taxon>
        <taxon>Eubacteriales</taxon>
        <taxon>Clostridiaceae</taxon>
        <taxon>Clostridium</taxon>
    </lineage>
</organism>
<dbReference type="InterPro" id="IPR039418">
    <property type="entry name" value="LexA-like"/>
</dbReference>
<dbReference type="Pfam" id="PF00717">
    <property type="entry name" value="Peptidase_S24"/>
    <property type="match status" value="1"/>
</dbReference>
<dbReference type="InterPro" id="IPR036286">
    <property type="entry name" value="LexA/Signal_pep-like_sf"/>
</dbReference>
<name>A0A6L9EPV6_CLOBU</name>
<protein>
    <recommendedName>
        <fullName evidence="1">Peptidase S24/S26A/S26B/S26C domain-containing protein</fullName>
    </recommendedName>
</protein>
<dbReference type="InterPro" id="IPR015927">
    <property type="entry name" value="Peptidase_S24_S26A/B/C"/>
</dbReference>
<gene>
    <name evidence="2" type="ORF">GND98_012435</name>
</gene>
<reference evidence="2 3" key="1">
    <citation type="submission" date="2020-01" db="EMBL/GenBank/DDBJ databases">
        <title>Genome sequence of a 1,3-propanediol producer, Clostridium butyricum S3.</title>
        <authorList>
            <person name="Zhou J."/>
        </authorList>
    </citation>
    <scope>NUCLEOTIDE SEQUENCE [LARGE SCALE GENOMIC DNA]</scope>
    <source>
        <strain evidence="2 3">S3</strain>
    </source>
</reference>
<evidence type="ECO:0000313" key="2">
    <source>
        <dbReference type="EMBL" id="NAS18653.1"/>
    </source>
</evidence>
<dbReference type="CDD" id="cd06529">
    <property type="entry name" value="S24_LexA-like"/>
    <property type="match status" value="1"/>
</dbReference>
<evidence type="ECO:0000259" key="1">
    <source>
        <dbReference type="Pfam" id="PF00717"/>
    </source>
</evidence>
<dbReference type="AlphaFoldDB" id="A0A6L9EPV6"/>
<feature type="domain" description="Peptidase S24/S26A/S26B/S26C" evidence="1">
    <location>
        <begin position="127"/>
        <end position="244"/>
    </location>
</feature>
<sequence length="253" mass="28722">MFNKEKFSELLKASIGANRSITDFSKECGVARPYISKFLNCKLEKAPSPEIIKKFSSVAYNNIKEADLLLAAGYEISDMDYFNLTFEAVIEDDPLNNSVSNTRNKIKELHMKNNINYSNPIKVPVLSFIDNGNIISNDSENVISYDYIPSTLAYDASKCFYYIAEDNSMSNARIHDGDAVFIIPNITYKHNDIVLLLKDGEAFLRRYKKLSNVHLFQAESNDFDSFALTNNDLKNSKITIIGTVEHIKIRTKI</sequence>
<comment type="caution">
    <text evidence="2">The sequence shown here is derived from an EMBL/GenBank/DDBJ whole genome shotgun (WGS) entry which is preliminary data.</text>
</comment>
<evidence type="ECO:0000313" key="3">
    <source>
        <dbReference type="Proteomes" id="UP000474042"/>
    </source>
</evidence>
<dbReference type="EMBL" id="WOFV02000039">
    <property type="protein sequence ID" value="NAS18653.1"/>
    <property type="molecule type" value="Genomic_DNA"/>
</dbReference>
<dbReference type="SUPFAM" id="SSF51306">
    <property type="entry name" value="LexA/Signal peptidase"/>
    <property type="match status" value="1"/>
</dbReference>
<proteinExistence type="predicted"/>